<feature type="non-terminal residue" evidence="1">
    <location>
        <position position="349"/>
    </location>
</feature>
<evidence type="ECO:0000313" key="1">
    <source>
        <dbReference type="EMBL" id="KAL3317112.1"/>
    </source>
</evidence>
<accession>A0ABD2QCY1</accession>
<keyword evidence="2" id="KW-1185">Reference proteome</keyword>
<name>A0ABD2QCY1_9PLAT</name>
<dbReference type="Proteomes" id="UP001626550">
    <property type="component" value="Unassembled WGS sequence"/>
</dbReference>
<dbReference type="AlphaFoldDB" id="A0ABD2QCY1"/>
<organism evidence="1 2">
    <name type="scientific">Cichlidogyrus casuarinus</name>
    <dbReference type="NCBI Taxonomy" id="1844966"/>
    <lineage>
        <taxon>Eukaryota</taxon>
        <taxon>Metazoa</taxon>
        <taxon>Spiralia</taxon>
        <taxon>Lophotrochozoa</taxon>
        <taxon>Platyhelminthes</taxon>
        <taxon>Monogenea</taxon>
        <taxon>Monopisthocotylea</taxon>
        <taxon>Dactylogyridea</taxon>
        <taxon>Ancyrocephalidae</taxon>
        <taxon>Cichlidogyrus</taxon>
    </lineage>
</organism>
<comment type="caution">
    <text evidence="1">The sequence shown here is derived from an EMBL/GenBank/DDBJ whole genome shotgun (WGS) entry which is preliminary data.</text>
</comment>
<evidence type="ECO:0000313" key="2">
    <source>
        <dbReference type="Proteomes" id="UP001626550"/>
    </source>
</evidence>
<proteinExistence type="predicted"/>
<gene>
    <name evidence="1" type="ORF">Ciccas_004237</name>
</gene>
<sequence>MDQETIDESIEKILFLSKRKSNSNKARSLKERLESWKKWYEKGDRKAYDATVKLVKVLKSFCLSEASVEEKSGTINELIAIMMKKLGGMVEIYSEFKKIRDNVQTTAWAAEVSDKDVAHARMSACISSYACYLKPTQNIQIMRSQICAQVCCFTFLNCFISHNVWECRLRSGFPILLRTDYEKVANIVKNKSIDEIKMDIDCIVNDMVAVEVPKDYRPELKMSDFARAMLAYMIKTPVPYEATAEKTFFEILSKLGKMLANKLGELATFKKDAEESIANIKCFAKKGEEINASNALKDFVTKLRLEFRNTEIKTEDEKLYFAIAQLLCLEALLTFTSPKHTATHPARGN</sequence>
<dbReference type="EMBL" id="JBJKFK010000428">
    <property type="protein sequence ID" value="KAL3317112.1"/>
    <property type="molecule type" value="Genomic_DNA"/>
</dbReference>
<protein>
    <submittedName>
        <fullName evidence="1">Uncharacterized protein</fullName>
    </submittedName>
</protein>
<reference evidence="1 2" key="1">
    <citation type="submission" date="2024-11" db="EMBL/GenBank/DDBJ databases">
        <title>Adaptive evolution of stress response genes in parasites aligns with host niche diversity.</title>
        <authorList>
            <person name="Hahn C."/>
            <person name="Resl P."/>
        </authorList>
    </citation>
    <scope>NUCLEOTIDE SEQUENCE [LARGE SCALE GENOMIC DNA]</scope>
    <source>
        <strain evidence="1">EGGRZ-B1_66</strain>
        <tissue evidence="1">Body</tissue>
    </source>
</reference>